<dbReference type="VEuPathDB" id="FungiDB:PAAG_11495"/>
<dbReference type="AlphaFoldDB" id="A0A0A2V2S1"/>
<keyword evidence="2" id="KW-1185">Reference proteome</keyword>
<protein>
    <submittedName>
        <fullName evidence="1">Uncharacterized protein</fullName>
    </submittedName>
</protein>
<dbReference type="HOGENOM" id="CLU_2469704_0_0_1"/>
<dbReference type="RefSeq" id="XP_015703269.1">
    <property type="nucleotide sequence ID" value="XM_015847137.1"/>
</dbReference>
<evidence type="ECO:0000313" key="2">
    <source>
        <dbReference type="Proteomes" id="UP000002059"/>
    </source>
</evidence>
<sequence>MPAKPTTQIMDLLGGCTSKEACPWSLTVSRTRSDLPSIMTRIIITLSAASVESRSSGKLLKGGRVRIVQGEVELDWKTLGYEGRREIT</sequence>
<organism evidence="1 2">
    <name type="scientific">Paracoccidioides lutzii (strain ATCC MYA-826 / Pb01)</name>
    <name type="common">Paracoccidioides brasiliensis</name>
    <dbReference type="NCBI Taxonomy" id="502779"/>
    <lineage>
        <taxon>Eukaryota</taxon>
        <taxon>Fungi</taxon>
        <taxon>Dikarya</taxon>
        <taxon>Ascomycota</taxon>
        <taxon>Pezizomycotina</taxon>
        <taxon>Eurotiomycetes</taxon>
        <taxon>Eurotiomycetidae</taxon>
        <taxon>Onygenales</taxon>
        <taxon>Ajellomycetaceae</taxon>
        <taxon>Paracoccidioides</taxon>
    </lineage>
</organism>
<dbReference type="KEGG" id="pbl:PAAG_11495"/>
<proteinExistence type="predicted"/>
<dbReference type="GeneID" id="26970476"/>
<accession>A0A0A2V2S1</accession>
<dbReference type="EMBL" id="KN293996">
    <property type="protein sequence ID" value="KGQ01773.1"/>
    <property type="molecule type" value="Genomic_DNA"/>
</dbReference>
<name>A0A0A2V2S1_PARBA</name>
<reference evidence="1 2" key="1">
    <citation type="journal article" date="2011" name="PLoS Genet.">
        <title>Comparative genomic analysis of human fungal pathogens causing paracoccidioidomycosis.</title>
        <authorList>
            <person name="Desjardins C.A."/>
            <person name="Champion M.D."/>
            <person name="Holder J.W."/>
            <person name="Muszewska A."/>
            <person name="Goldberg J."/>
            <person name="Bailao A.M."/>
            <person name="Brigido M.M."/>
            <person name="Ferreira M.E."/>
            <person name="Garcia A.M."/>
            <person name="Grynberg M."/>
            <person name="Gujja S."/>
            <person name="Heiman D.I."/>
            <person name="Henn M.R."/>
            <person name="Kodira C.D."/>
            <person name="Leon-Narvaez H."/>
            <person name="Longo L.V."/>
            <person name="Ma L.J."/>
            <person name="Malavazi I."/>
            <person name="Matsuo A.L."/>
            <person name="Morais F.V."/>
            <person name="Pereira M."/>
            <person name="Rodriguez-Brito S."/>
            <person name="Sakthikumar S."/>
            <person name="Salem-Izacc S.M."/>
            <person name="Sykes S.M."/>
            <person name="Teixeira M.M."/>
            <person name="Vallejo M.C."/>
            <person name="Walter M.E."/>
            <person name="Yandava C."/>
            <person name="Young S."/>
            <person name="Zeng Q."/>
            <person name="Zucker J."/>
            <person name="Felipe M.S."/>
            <person name="Goldman G.H."/>
            <person name="Haas B.J."/>
            <person name="McEwen J.G."/>
            <person name="Nino-Vega G."/>
            <person name="Puccia R."/>
            <person name="San-Blas G."/>
            <person name="Soares C.M."/>
            <person name="Birren B.W."/>
            <person name="Cuomo C.A."/>
        </authorList>
    </citation>
    <scope>NUCLEOTIDE SEQUENCE [LARGE SCALE GENOMIC DNA]</scope>
    <source>
        <strain evidence="2">ATCC MYA-826 / Pb01</strain>
    </source>
</reference>
<gene>
    <name evidence="1" type="ORF">PAAG_11495</name>
</gene>
<evidence type="ECO:0000313" key="1">
    <source>
        <dbReference type="EMBL" id="KGQ01773.1"/>
    </source>
</evidence>
<dbReference type="Proteomes" id="UP000002059">
    <property type="component" value="Partially assembled WGS sequence"/>
</dbReference>